<reference evidence="1 2" key="1">
    <citation type="journal article" date="2013" name="Genome Announc.">
        <title>Complete Genome Sequence of the Porcine Strain Brachyspira pilosicoli P43/6/78(T.).</title>
        <authorList>
            <person name="Lin C."/>
            <person name="den Bakker H.C."/>
            <person name="Suzuki H."/>
            <person name="Lefebure T."/>
            <person name="Ponnala L."/>
            <person name="Sun Q."/>
            <person name="Stanhope M.J."/>
            <person name="Wiedmann M."/>
            <person name="Duhamel G.E."/>
        </authorList>
    </citation>
    <scope>NUCLEOTIDE SEQUENCE [LARGE SCALE GENOMIC DNA]</scope>
    <source>
        <strain evidence="1 2">P43/6/78</strain>
    </source>
</reference>
<dbReference type="Proteomes" id="UP000010793">
    <property type="component" value="Chromosome"/>
</dbReference>
<name>A0A3B6VLG2_BRAPL</name>
<evidence type="ECO:0000313" key="1">
    <source>
        <dbReference type="EMBL" id="AGA66598.1"/>
    </source>
</evidence>
<dbReference type="EMBL" id="CP002873">
    <property type="protein sequence ID" value="AGA66598.1"/>
    <property type="molecule type" value="Genomic_DNA"/>
</dbReference>
<keyword evidence="2" id="KW-1185">Reference proteome</keyword>
<dbReference type="InterPro" id="IPR011250">
    <property type="entry name" value="OMP/PagP_B-barrel"/>
</dbReference>
<proteinExistence type="predicted"/>
<protein>
    <submittedName>
        <fullName evidence="1">Tia invasion determinant</fullName>
    </submittedName>
</protein>
<evidence type="ECO:0000313" key="2">
    <source>
        <dbReference type="Proteomes" id="UP000010793"/>
    </source>
</evidence>
<dbReference type="Gene3D" id="2.40.160.20">
    <property type="match status" value="1"/>
</dbReference>
<organism evidence="1 2">
    <name type="scientific">Brachyspira pilosicoli P43/6/78</name>
    <dbReference type="NCBI Taxonomy" id="1042417"/>
    <lineage>
        <taxon>Bacteria</taxon>
        <taxon>Pseudomonadati</taxon>
        <taxon>Spirochaetota</taxon>
        <taxon>Spirochaetia</taxon>
        <taxon>Brachyspirales</taxon>
        <taxon>Brachyspiraceae</taxon>
        <taxon>Brachyspira</taxon>
    </lineage>
</organism>
<gene>
    <name evidence="1" type="ORF">BPP43_06820</name>
</gene>
<dbReference type="RefSeq" id="WP_015274499.1">
    <property type="nucleotide sequence ID" value="NC_019908.1"/>
</dbReference>
<accession>A0A3B6VLG2</accession>
<sequence length="205" mass="23535">MIKKILIIVVICLSFANISYSFQNGVYISPKFIYSIKGNNNMFVGAGASIGYNFNILSKYSPIRVEFEYLYKNGLEVNNYPNNIDNINIHSMLFNAYYDINLIYINYDGEENNIYRNGKRHIMTISLGFSLGGNIDYSLSSSFNEKFGLVKNYSYNDNFAFMYGPNISFGFHLNPTITLELGYRLLLDTAINLNHDVLLSMRLNF</sequence>
<dbReference type="AlphaFoldDB" id="A0A3B6VLG2"/>
<dbReference type="KEGG" id="bpip:BPP43_06820"/>
<dbReference type="SUPFAM" id="SSF56925">
    <property type="entry name" value="OMPA-like"/>
    <property type="match status" value="1"/>
</dbReference>